<dbReference type="EMBL" id="JAPEUV010000107">
    <property type="protein sequence ID" value="KAJ4332852.1"/>
    <property type="molecule type" value="Genomic_DNA"/>
</dbReference>
<organism evidence="1 2">
    <name type="scientific">Didymella glomerata</name>
    <dbReference type="NCBI Taxonomy" id="749621"/>
    <lineage>
        <taxon>Eukaryota</taxon>
        <taxon>Fungi</taxon>
        <taxon>Dikarya</taxon>
        <taxon>Ascomycota</taxon>
        <taxon>Pezizomycotina</taxon>
        <taxon>Dothideomycetes</taxon>
        <taxon>Pleosporomycetidae</taxon>
        <taxon>Pleosporales</taxon>
        <taxon>Pleosporineae</taxon>
        <taxon>Didymellaceae</taxon>
        <taxon>Didymella</taxon>
    </lineage>
</organism>
<evidence type="ECO:0000313" key="1">
    <source>
        <dbReference type="EMBL" id="KAJ4332852.1"/>
    </source>
</evidence>
<keyword evidence="2" id="KW-1185">Reference proteome</keyword>
<protein>
    <submittedName>
        <fullName evidence="1">Uncharacterized protein</fullName>
    </submittedName>
</protein>
<dbReference type="AlphaFoldDB" id="A0A9W8WU82"/>
<proteinExistence type="predicted"/>
<name>A0A9W8WU82_9PLEO</name>
<reference evidence="1" key="1">
    <citation type="submission" date="2022-10" db="EMBL/GenBank/DDBJ databases">
        <title>Tapping the CABI collections for fungal endophytes: first genome assemblies for Collariella, Neodidymelliopsis, Ascochyta clinopodiicola, Didymella pomorum, Didymosphaeria variabile, Neocosmospora piperis and Neocucurbitaria cava.</title>
        <authorList>
            <person name="Hill R."/>
        </authorList>
    </citation>
    <scope>NUCLEOTIDE SEQUENCE</scope>
    <source>
        <strain evidence="1">IMI 360193</strain>
    </source>
</reference>
<accession>A0A9W8WU82</accession>
<comment type="caution">
    <text evidence="1">The sequence shown here is derived from an EMBL/GenBank/DDBJ whole genome shotgun (WGS) entry which is preliminary data.</text>
</comment>
<dbReference type="OrthoDB" id="3821607at2759"/>
<sequence>MSAPKIAPSFLDLPPEIRNRIYTFTTYPTTGEQCSVAPCIALVSTCKQIYNEYRPICLKSEITIYWRDVPRYFQKYFTDNDGALAHIELAPARMTIITNICLNGGKPINIDLLPILKFRLAHKSFECEFVTSGYDEGTGCDCAHGAATITRDDLRTLLAADVATMQKLLGHQDEDWVKDIKEGRIQKLIATHIGTNCCPMIKFYVGRGERGSFSPEFETIAEDAELAQVAADSGPRLGAMSHWVHAFSRAFGDYLNRVKIQTAFTDNRYSFLPIFIWSTEEAIWKEKTKGIATTDGAGEDTDSGVSVEQAA</sequence>
<gene>
    <name evidence="1" type="ORF">N0V87_008065</name>
</gene>
<dbReference type="Proteomes" id="UP001140562">
    <property type="component" value="Unassembled WGS sequence"/>
</dbReference>
<evidence type="ECO:0000313" key="2">
    <source>
        <dbReference type="Proteomes" id="UP001140562"/>
    </source>
</evidence>